<evidence type="ECO:0000256" key="2">
    <source>
        <dbReference type="ARBA" id="ARBA00023239"/>
    </source>
</evidence>
<protein>
    <recommendedName>
        <fullName evidence="3">Coenzyme A biosynthesis bifunctional protein CoaBC</fullName>
    </recommendedName>
    <alternativeName>
        <fullName evidence="3">DNA/pantothenate metabolism flavoprotein</fullName>
    </alternativeName>
    <alternativeName>
        <fullName evidence="3">Phosphopantothenoylcysteine synthetase/decarboxylase</fullName>
        <shortName evidence="3">PPCS-PPCDC</shortName>
    </alternativeName>
    <domain>
        <recommendedName>
            <fullName evidence="3">Phosphopantothenoylcysteine decarboxylase</fullName>
            <shortName evidence="3">PPC decarboxylase</shortName>
            <shortName evidence="3">PPC-DC</shortName>
            <ecNumber evidence="3">4.1.1.36</ecNumber>
        </recommendedName>
        <alternativeName>
            <fullName evidence="3">CoaC</fullName>
        </alternativeName>
    </domain>
    <domain>
        <recommendedName>
            <fullName evidence="3">Phosphopantothenate--cysteine ligase</fullName>
            <ecNumber evidence="3">6.3.2.5</ecNumber>
        </recommendedName>
        <alternativeName>
            <fullName evidence="3">CoaB</fullName>
        </alternativeName>
        <alternativeName>
            <fullName evidence="3">Phosphopantothenoylcysteine synthetase</fullName>
            <shortName evidence="3">PPC synthetase</shortName>
            <shortName evidence="3">PPC-S</shortName>
        </alternativeName>
    </domain>
</protein>
<dbReference type="InterPro" id="IPR007085">
    <property type="entry name" value="DNA/pantothenate-metab_flavo_C"/>
</dbReference>
<accession>A0A3A1YFS8</accession>
<comment type="function">
    <text evidence="4">Catalyzes two steps in the biosynthesis of coenzyme A. In the first step cysteine is conjugated to 4'-phosphopantothenate to form 4-phosphopantothenoylcysteine, in the latter compound is decarboxylated to form 4'-phosphopantotheine.</text>
</comment>
<feature type="region of interest" description="Phosphopantothenate--cysteine ligase" evidence="3">
    <location>
        <begin position="248"/>
        <end position="468"/>
    </location>
</feature>
<evidence type="ECO:0000313" key="7">
    <source>
        <dbReference type="EMBL" id="RIY37103.1"/>
    </source>
</evidence>
<dbReference type="InterPro" id="IPR005252">
    <property type="entry name" value="CoaBC"/>
</dbReference>
<dbReference type="SUPFAM" id="SSF52507">
    <property type="entry name" value="Homo-oligomeric flavin-containing Cys decarboxylases, HFCD"/>
    <property type="match status" value="1"/>
</dbReference>
<dbReference type="PANTHER" id="PTHR14359">
    <property type="entry name" value="HOMO-OLIGOMERIC FLAVIN CONTAINING CYS DECARBOXYLASE FAMILY"/>
    <property type="match status" value="1"/>
</dbReference>
<feature type="domain" description="Flavoprotein" evidence="5">
    <location>
        <begin position="4"/>
        <end position="171"/>
    </location>
</feature>
<comment type="similarity">
    <text evidence="3 4">In the C-terminal section; belongs to the PPC synthetase family.</text>
</comment>
<feature type="region of interest" description="Phosphopantothenoylcysteine decarboxylase" evidence="3">
    <location>
        <begin position="1"/>
        <end position="247"/>
    </location>
</feature>
<dbReference type="UniPathway" id="UPA00241">
    <property type="reaction ID" value="UER00353"/>
</dbReference>
<dbReference type="GO" id="GO:0015941">
    <property type="term" value="P:pantothenate catabolic process"/>
    <property type="evidence" value="ECO:0007669"/>
    <property type="project" value="InterPro"/>
</dbReference>
<comment type="cofactor">
    <cofactor evidence="3">
        <name>FMN</name>
        <dbReference type="ChEBI" id="CHEBI:58210"/>
    </cofactor>
    <text evidence="3">Binds 1 FMN per subunit.</text>
</comment>
<dbReference type="GO" id="GO:0071513">
    <property type="term" value="C:phosphopantothenoylcysteine decarboxylase complex"/>
    <property type="evidence" value="ECO:0007669"/>
    <property type="project" value="TreeGrafter"/>
</dbReference>
<dbReference type="EMBL" id="NRJF01000051">
    <property type="protein sequence ID" value="RIY37103.1"/>
    <property type="molecule type" value="Genomic_DNA"/>
</dbReference>
<reference evidence="7 8" key="1">
    <citation type="submission" date="2017-08" db="EMBL/GenBank/DDBJ databases">
        <title>Reclassification of Bisgaard taxon 37 and 44.</title>
        <authorList>
            <person name="Christensen H."/>
        </authorList>
    </citation>
    <scope>NUCLEOTIDE SEQUENCE [LARGE SCALE GENOMIC DNA]</scope>
    <source>
        <strain evidence="7 8">EEAB3T1</strain>
    </source>
</reference>
<keyword evidence="3" id="KW-0460">Magnesium</keyword>
<evidence type="ECO:0000313" key="8">
    <source>
        <dbReference type="Proteomes" id="UP000265964"/>
    </source>
</evidence>
<comment type="pathway">
    <text evidence="3 4">Cofactor biosynthesis; coenzyme A biosynthesis; CoA from (R)-pantothenate: step 2/5.</text>
</comment>
<feature type="active site" description="Proton donor" evidence="3">
    <location>
        <position position="158"/>
    </location>
</feature>
<dbReference type="NCBIfam" id="TIGR00521">
    <property type="entry name" value="coaBC_dfp"/>
    <property type="match status" value="2"/>
</dbReference>
<keyword evidence="3 4" id="KW-0436">Ligase</keyword>
<comment type="pathway">
    <text evidence="3 4">Cofactor biosynthesis; coenzyme A biosynthesis; CoA from (R)-pantothenate: step 3/5.</text>
</comment>
<keyword evidence="3" id="KW-0511">Multifunctional enzyme</keyword>
<dbReference type="EC" id="4.1.1.36" evidence="3"/>
<dbReference type="InterPro" id="IPR035929">
    <property type="entry name" value="CoaB-like_sf"/>
</dbReference>
<dbReference type="RefSeq" id="WP_119534319.1">
    <property type="nucleotide sequence ID" value="NZ_NRJF01000051.1"/>
</dbReference>
<dbReference type="OrthoDB" id="9802554at2"/>
<feature type="binding site" evidence="3">
    <location>
        <begin position="330"/>
        <end position="332"/>
    </location>
    <ligand>
        <name>CTP</name>
        <dbReference type="ChEBI" id="CHEBI:37563"/>
    </ligand>
</feature>
<dbReference type="GO" id="GO:0004633">
    <property type="term" value="F:phosphopantothenoylcysteine decarboxylase activity"/>
    <property type="evidence" value="ECO:0007669"/>
    <property type="project" value="UniProtKB-UniRule"/>
</dbReference>
<comment type="catalytic activity">
    <reaction evidence="3 4">
        <text>(R)-4'-phosphopantothenate + L-cysteine + CTP = N-[(R)-4-phosphopantothenoyl]-L-cysteine + CMP + diphosphate + H(+)</text>
        <dbReference type="Rhea" id="RHEA:19397"/>
        <dbReference type="ChEBI" id="CHEBI:10986"/>
        <dbReference type="ChEBI" id="CHEBI:15378"/>
        <dbReference type="ChEBI" id="CHEBI:33019"/>
        <dbReference type="ChEBI" id="CHEBI:35235"/>
        <dbReference type="ChEBI" id="CHEBI:37563"/>
        <dbReference type="ChEBI" id="CHEBI:59458"/>
        <dbReference type="ChEBI" id="CHEBI:60377"/>
        <dbReference type="EC" id="6.3.2.5"/>
    </reaction>
</comment>
<keyword evidence="3" id="KW-0479">Metal-binding</keyword>
<evidence type="ECO:0000256" key="4">
    <source>
        <dbReference type="RuleBase" id="RU364078"/>
    </source>
</evidence>
<dbReference type="Pfam" id="PF02441">
    <property type="entry name" value="Flavoprotein"/>
    <property type="match status" value="1"/>
</dbReference>
<sequence length="468" mass="51814">MQKKKLLIGITGSIAAYKTVFLVRETVKQGYEVKVILTQAAKEFVTPLTLQSLSKNKVYTELFDLDAELAMSHIELAKWADLILIAPATANSIEKITRGTADDLLTTVILAKPVNIPLLIAPAMNVEMFNKPQVQNNLKTLQTYGYKVLNTDQGLQACGDIGQGRMLEPLELLDIVNNELGVKPINLDLKPVGFVQSKETFIAEHLDNSLIDVPALRSKPKETITLKNSCEFDNEFAKYVENFKGKHVLVTAGPTREMIDPVRYITNHSSGKMGVYIALLAKKLGAKVTLISGPVSVEIPEGIRTIKVESAEQMNNAVLESLLNVDVFIGCAAVGDFRAKEISTTKIKKANDQDELTITLVKNPDILYNVSNSPRRPKYVVGFAAETNNVEEYARSKIISKGCDCICANDVSKENQGWNSDFNHLILYKKDGSIVDLSYDLKEKIAKLLVLDIAKSLYQIEHTHTYKA</sequence>
<dbReference type="GO" id="GO:0010181">
    <property type="term" value="F:FMN binding"/>
    <property type="evidence" value="ECO:0007669"/>
    <property type="project" value="UniProtKB-UniRule"/>
</dbReference>
<comment type="cofactor">
    <cofactor evidence="3">
        <name>Mg(2+)</name>
        <dbReference type="ChEBI" id="CHEBI:18420"/>
    </cofactor>
</comment>
<dbReference type="Gene3D" id="3.40.50.1950">
    <property type="entry name" value="Flavin prenyltransferase-like"/>
    <property type="match status" value="1"/>
</dbReference>
<feature type="domain" description="DNA/pantothenate metabolism flavoprotein C-terminal" evidence="6">
    <location>
        <begin position="244"/>
        <end position="455"/>
    </location>
</feature>
<organism evidence="7 8">
    <name type="scientific">Psittacicella gerlachiana</name>
    <dbReference type="NCBI Taxonomy" id="2028574"/>
    <lineage>
        <taxon>Bacteria</taxon>
        <taxon>Pseudomonadati</taxon>
        <taxon>Pseudomonadota</taxon>
        <taxon>Gammaproteobacteria</taxon>
        <taxon>Pasteurellales</taxon>
        <taxon>Psittacicellaceae</taxon>
        <taxon>Psittacicella</taxon>
    </lineage>
</organism>
<evidence type="ECO:0000256" key="3">
    <source>
        <dbReference type="HAMAP-Rule" id="MF_02225"/>
    </source>
</evidence>
<feature type="binding site" evidence="3">
    <location>
        <position position="383"/>
    </location>
    <ligand>
        <name>CTP</name>
        <dbReference type="ChEBI" id="CHEBI:37563"/>
    </ligand>
</feature>
<keyword evidence="8" id="KW-1185">Reference proteome</keyword>
<keyword evidence="3 4" id="KW-0285">Flavoprotein</keyword>
<evidence type="ECO:0000256" key="1">
    <source>
        <dbReference type="ARBA" id="ARBA00022793"/>
    </source>
</evidence>
<comment type="catalytic activity">
    <reaction evidence="3 4">
        <text>N-[(R)-4-phosphopantothenoyl]-L-cysteine + H(+) = (R)-4'-phosphopantetheine + CO2</text>
        <dbReference type="Rhea" id="RHEA:16793"/>
        <dbReference type="ChEBI" id="CHEBI:15378"/>
        <dbReference type="ChEBI" id="CHEBI:16526"/>
        <dbReference type="ChEBI" id="CHEBI:59458"/>
        <dbReference type="ChEBI" id="CHEBI:61723"/>
        <dbReference type="EC" id="4.1.1.36"/>
    </reaction>
</comment>
<feature type="binding site" evidence="3">
    <location>
        <position position="346"/>
    </location>
    <ligand>
        <name>CTP</name>
        <dbReference type="ChEBI" id="CHEBI:37563"/>
    </ligand>
</feature>
<keyword evidence="3 4" id="KW-0288">FMN</keyword>
<dbReference type="AlphaFoldDB" id="A0A3A1YFS8"/>
<dbReference type="PANTHER" id="PTHR14359:SF6">
    <property type="entry name" value="PHOSPHOPANTOTHENOYLCYSTEINE DECARBOXYLASE"/>
    <property type="match status" value="1"/>
</dbReference>
<dbReference type="SUPFAM" id="SSF102645">
    <property type="entry name" value="CoaB-like"/>
    <property type="match status" value="1"/>
</dbReference>
<dbReference type="GO" id="GO:0015937">
    <property type="term" value="P:coenzyme A biosynthetic process"/>
    <property type="evidence" value="ECO:0007669"/>
    <property type="project" value="UniProtKB-UniRule"/>
</dbReference>
<gene>
    <name evidence="3" type="primary">coaBC</name>
    <name evidence="7" type="ORF">CKF59_02030</name>
</gene>
<dbReference type="Proteomes" id="UP000265964">
    <property type="component" value="Unassembled WGS sequence"/>
</dbReference>
<evidence type="ECO:0000259" key="5">
    <source>
        <dbReference type="Pfam" id="PF02441"/>
    </source>
</evidence>
<feature type="binding site" evidence="3">
    <location>
        <position position="336"/>
    </location>
    <ligand>
        <name>CTP</name>
        <dbReference type="ChEBI" id="CHEBI:37563"/>
    </ligand>
</feature>
<dbReference type="Pfam" id="PF04127">
    <property type="entry name" value="DFP"/>
    <property type="match status" value="1"/>
</dbReference>
<comment type="function">
    <text evidence="3">Catalyzes two sequential steps in the biosynthesis of coenzyme A. In the first step cysteine is conjugated to 4'-phosphopantothenate to form 4-phosphopantothenoylcysteine. In the second step the latter compound is decarboxylated to form 4'-phosphopantotheine.</text>
</comment>
<dbReference type="InterPro" id="IPR003382">
    <property type="entry name" value="Flavoprotein"/>
</dbReference>
<name>A0A3A1YFS8_9GAMM</name>
<dbReference type="GO" id="GO:0004632">
    <property type="term" value="F:phosphopantothenate--cysteine ligase activity"/>
    <property type="evidence" value="ECO:0007669"/>
    <property type="project" value="UniProtKB-UniRule"/>
</dbReference>
<feature type="binding site" evidence="3">
    <location>
        <position position="401"/>
    </location>
    <ligand>
        <name>CTP</name>
        <dbReference type="ChEBI" id="CHEBI:37563"/>
    </ligand>
</feature>
<evidence type="ECO:0000259" key="6">
    <source>
        <dbReference type="Pfam" id="PF04127"/>
    </source>
</evidence>
<feature type="binding site" evidence="3">
    <location>
        <begin position="364"/>
        <end position="367"/>
    </location>
    <ligand>
        <name>CTP</name>
        <dbReference type="ChEBI" id="CHEBI:37563"/>
    </ligand>
</feature>
<dbReference type="HAMAP" id="MF_02225">
    <property type="entry name" value="CoaBC"/>
    <property type="match status" value="1"/>
</dbReference>
<keyword evidence="2 3" id="KW-0456">Lyase</keyword>
<comment type="caution">
    <text evidence="7">The sequence shown here is derived from an EMBL/GenBank/DDBJ whole genome shotgun (WGS) entry which is preliminary data.</text>
</comment>
<keyword evidence="1 3" id="KW-0210">Decarboxylase</keyword>
<dbReference type="EC" id="6.3.2.5" evidence="3"/>
<feature type="binding site" evidence="3">
    <location>
        <position position="397"/>
    </location>
    <ligand>
        <name>CTP</name>
        <dbReference type="ChEBI" id="CHEBI:37563"/>
    </ligand>
</feature>
<dbReference type="Gene3D" id="3.40.50.10300">
    <property type="entry name" value="CoaB-like"/>
    <property type="match status" value="1"/>
</dbReference>
<dbReference type="GO" id="GO:0046872">
    <property type="term" value="F:metal ion binding"/>
    <property type="evidence" value="ECO:0007669"/>
    <property type="project" value="UniProtKB-KW"/>
</dbReference>
<comment type="similarity">
    <text evidence="3 4">In the N-terminal section; belongs to the HFCD (homo-oligomeric flavin containing Cys decarboxylase) superfamily.</text>
</comment>
<proteinExistence type="inferred from homology"/>
<dbReference type="InterPro" id="IPR036551">
    <property type="entry name" value="Flavin_trans-like"/>
</dbReference>